<dbReference type="STRING" id="35608.A0A2U1NQV1"/>
<keyword evidence="3" id="KW-1185">Reference proteome</keyword>
<evidence type="ECO:0008006" key="4">
    <source>
        <dbReference type="Google" id="ProtNLM"/>
    </source>
</evidence>
<feature type="transmembrane region" description="Helical" evidence="1">
    <location>
        <begin position="29"/>
        <end position="46"/>
    </location>
</feature>
<dbReference type="EMBL" id="PKPP01002347">
    <property type="protein sequence ID" value="PWA75840.1"/>
    <property type="molecule type" value="Genomic_DNA"/>
</dbReference>
<dbReference type="Proteomes" id="UP000245207">
    <property type="component" value="Unassembled WGS sequence"/>
</dbReference>
<sequence length="233" mass="26348">MDIFDIHNVKVEKANAMLRYRRFRKIANLFRLIEVFLAVILSAWVSTRLPSVIGMMSIYLRHALTIVVSPLFIFLISNAIVITLVVISGQLNGNGNGSAGSNAVTDLYDEIVNDDVIDDVVNVPVIQPEEKIVYQDKQIVSELKVYKRSQSENMKKNEGCLDEVKAKLKRSETELGRRKSEAPATENVVDELSDKEFQKRIEGFIAKQVKFHQEEKLAIVVNPDVYNNRIAAV</sequence>
<proteinExistence type="predicted"/>
<keyword evidence="1" id="KW-0472">Membrane</keyword>
<dbReference type="OrthoDB" id="1916829at2759"/>
<keyword evidence="1" id="KW-1133">Transmembrane helix</keyword>
<protein>
    <recommendedName>
        <fullName evidence="4">DUF4408 domain-containing protein</fullName>
    </recommendedName>
</protein>
<comment type="caution">
    <text evidence="2">The sequence shown here is derived from an EMBL/GenBank/DDBJ whole genome shotgun (WGS) entry which is preliminary data.</text>
</comment>
<dbReference type="PANTHER" id="PTHR33640">
    <property type="entry name" value="TRANSMEMBRANE PROTEIN"/>
    <property type="match status" value="1"/>
</dbReference>
<name>A0A2U1NQV1_ARTAN</name>
<dbReference type="PANTHER" id="PTHR33640:SF3">
    <property type="entry name" value="DUF4408 DOMAIN-CONTAINING PROTEIN"/>
    <property type="match status" value="1"/>
</dbReference>
<evidence type="ECO:0000313" key="3">
    <source>
        <dbReference type="Proteomes" id="UP000245207"/>
    </source>
</evidence>
<reference evidence="2 3" key="1">
    <citation type="journal article" date="2018" name="Mol. Plant">
        <title>The genome of Artemisia annua provides insight into the evolution of Asteraceae family and artemisinin biosynthesis.</title>
        <authorList>
            <person name="Shen Q."/>
            <person name="Zhang L."/>
            <person name="Liao Z."/>
            <person name="Wang S."/>
            <person name="Yan T."/>
            <person name="Shi P."/>
            <person name="Liu M."/>
            <person name="Fu X."/>
            <person name="Pan Q."/>
            <person name="Wang Y."/>
            <person name="Lv Z."/>
            <person name="Lu X."/>
            <person name="Zhang F."/>
            <person name="Jiang W."/>
            <person name="Ma Y."/>
            <person name="Chen M."/>
            <person name="Hao X."/>
            <person name="Li L."/>
            <person name="Tang Y."/>
            <person name="Lv G."/>
            <person name="Zhou Y."/>
            <person name="Sun X."/>
            <person name="Brodelius P.E."/>
            <person name="Rose J.K.C."/>
            <person name="Tang K."/>
        </authorList>
    </citation>
    <scope>NUCLEOTIDE SEQUENCE [LARGE SCALE GENOMIC DNA]</scope>
    <source>
        <strain evidence="3">cv. Huhao1</strain>
        <tissue evidence="2">Leaf</tissue>
    </source>
</reference>
<gene>
    <name evidence="2" type="ORF">CTI12_AA239300</name>
</gene>
<evidence type="ECO:0000313" key="2">
    <source>
        <dbReference type="EMBL" id="PWA75840.1"/>
    </source>
</evidence>
<dbReference type="AlphaFoldDB" id="A0A2U1NQV1"/>
<accession>A0A2U1NQV1</accession>
<organism evidence="2 3">
    <name type="scientific">Artemisia annua</name>
    <name type="common">Sweet wormwood</name>
    <dbReference type="NCBI Taxonomy" id="35608"/>
    <lineage>
        <taxon>Eukaryota</taxon>
        <taxon>Viridiplantae</taxon>
        <taxon>Streptophyta</taxon>
        <taxon>Embryophyta</taxon>
        <taxon>Tracheophyta</taxon>
        <taxon>Spermatophyta</taxon>
        <taxon>Magnoliopsida</taxon>
        <taxon>eudicotyledons</taxon>
        <taxon>Gunneridae</taxon>
        <taxon>Pentapetalae</taxon>
        <taxon>asterids</taxon>
        <taxon>campanulids</taxon>
        <taxon>Asterales</taxon>
        <taxon>Asteraceae</taxon>
        <taxon>Asteroideae</taxon>
        <taxon>Anthemideae</taxon>
        <taxon>Artemisiinae</taxon>
        <taxon>Artemisia</taxon>
    </lineage>
</organism>
<evidence type="ECO:0000256" key="1">
    <source>
        <dbReference type="SAM" id="Phobius"/>
    </source>
</evidence>
<feature type="transmembrane region" description="Helical" evidence="1">
    <location>
        <begin position="66"/>
        <end position="87"/>
    </location>
</feature>
<keyword evidence="1" id="KW-0812">Transmembrane</keyword>